<name>A0A0D2J2B3_9CHLO</name>
<evidence type="ECO:0000256" key="5">
    <source>
        <dbReference type="ARBA" id="ARBA00022576"/>
    </source>
</evidence>
<dbReference type="InterPro" id="IPR015421">
    <property type="entry name" value="PyrdxlP-dep_Trfase_major"/>
</dbReference>
<dbReference type="GO" id="GO:0030170">
    <property type="term" value="F:pyridoxal phosphate binding"/>
    <property type="evidence" value="ECO:0007669"/>
    <property type="project" value="TreeGrafter"/>
</dbReference>
<keyword evidence="9" id="KW-0718">Serine biosynthesis</keyword>
<dbReference type="GO" id="GO:0006564">
    <property type="term" value="P:L-serine biosynthetic process"/>
    <property type="evidence" value="ECO:0007669"/>
    <property type="project" value="UniProtKB-KW"/>
</dbReference>
<sequence length="140" mass="15156">MFDYKVAADNGSMYNTPPCWAIYICGLVFKHLIKLGGLEAVRANNVTKAAVLYDAIAASDGFYNSPVDPAARSKMNVPFTIPSNPELEKKFVAEATAAGFKELKGHRSVGGMRASIYNAMPLEAVEKLAAFMKEFQTANA</sequence>
<proteinExistence type="inferred from homology"/>
<accession>A0A0D2J2B3</accession>
<evidence type="ECO:0000259" key="12">
    <source>
        <dbReference type="Pfam" id="PF00266"/>
    </source>
</evidence>
<comment type="similarity">
    <text evidence="3">Belongs to the class-V pyridoxal-phosphate-dependent aminotransferase family. SerC subfamily.</text>
</comment>
<organism evidence="13 14">
    <name type="scientific">Monoraphidium neglectum</name>
    <dbReference type="NCBI Taxonomy" id="145388"/>
    <lineage>
        <taxon>Eukaryota</taxon>
        <taxon>Viridiplantae</taxon>
        <taxon>Chlorophyta</taxon>
        <taxon>core chlorophytes</taxon>
        <taxon>Chlorophyceae</taxon>
        <taxon>CS clade</taxon>
        <taxon>Sphaeropleales</taxon>
        <taxon>Selenastraceae</taxon>
        <taxon>Monoraphidium</taxon>
    </lineage>
</organism>
<reference evidence="13 14" key="1">
    <citation type="journal article" date="2013" name="BMC Genomics">
        <title>Reconstruction of the lipid metabolism for the microalga Monoraphidium neglectum from its genome sequence reveals characteristics suitable for biofuel production.</title>
        <authorList>
            <person name="Bogen C."/>
            <person name="Al-Dilaimi A."/>
            <person name="Albersmeier A."/>
            <person name="Wichmann J."/>
            <person name="Grundmann M."/>
            <person name="Rupp O."/>
            <person name="Lauersen K.J."/>
            <person name="Blifernez-Klassen O."/>
            <person name="Kalinowski J."/>
            <person name="Goesmann A."/>
            <person name="Mussgnug J.H."/>
            <person name="Kruse O."/>
        </authorList>
    </citation>
    <scope>NUCLEOTIDE SEQUENCE [LARGE SCALE GENOMIC DNA]</scope>
    <source>
        <strain evidence="13 14">SAG 48.87</strain>
    </source>
</reference>
<keyword evidence="7 13" id="KW-0808">Transferase</keyword>
<dbReference type="GO" id="GO:0009570">
    <property type="term" value="C:chloroplast stroma"/>
    <property type="evidence" value="ECO:0007669"/>
    <property type="project" value="TreeGrafter"/>
</dbReference>
<dbReference type="PANTHER" id="PTHR43247">
    <property type="entry name" value="PHOSPHOSERINE AMINOTRANSFERASE"/>
    <property type="match status" value="1"/>
</dbReference>
<keyword evidence="5 13" id="KW-0032">Aminotransferase</keyword>
<feature type="domain" description="Aminotransferase class V" evidence="12">
    <location>
        <begin position="3"/>
        <end position="128"/>
    </location>
</feature>
<dbReference type="InterPro" id="IPR022278">
    <property type="entry name" value="Pser_aminoTfrase"/>
</dbReference>
<evidence type="ECO:0000256" key="7">
    <source>
        <dbReference type="ARBA" id="ARBA00022679"/>
    </source>
</evidence>
<evidence type="ECO:0000256" key="9">
    <source>
        <dbReference type="ARBA" id="ARBA00023299"/>
    </source>
</evidence>
<comment type="catalytic activity">
    <reaction evidence="10">
        <text>4-(phosphooxy)-L-threonine + 2-oxoglutarate = (R)-3-hydroxy-2-oxo-4-phosphooxybutanoate + L-glutamate</text>
        <dbReference type="Rhea" id="RHEA:16573"/>
        <dbReference type="ChEBI" id="CHEBI:16810"/>
        <dbReference type="ChEBI" id="CHEBI:29985"/>
        <dbReference type="ChEBI" id="CHEBI:58452"/>
        <dbReference type="ChEBI" id="CHEBI:58538"/>
        <dbReference type="EC" id="2.6.1.52"/>
    </reaction>
</comment>
<evidence type="ECO:0000256" key="2">
    <source>
        <dbReference type="ARBA" id="ARBA00005099"/>
    </source>
</evidence>
<keyword evidence="8" id="KW-0663">Pyridoxal phosphate</keyword>
<evidence type="ECO:0000256" key="4">
    <source>
        <dbReference type="ARBA" id="ARBA00013030"/>
    </source>
</evidence>
<dbReference type="KEGG" id="mng:MNEG_13846"/>
<evidence type="ECO:0000256" key="8">
    <source>
        <dbReference type="ARBA" id="ARBA00022898"/>
    </source>
</evidence>
<evidence type="ECO:0000313" key="14">
    <source>
        <dbReference type="Proteomes" id="UP000054498"/>
    </source>
</evidence>
<dbReference type="RefSeq" id="XP_013893137.1">
    <property type="nucleotide sequence ID" value="XM_014037683.1"/>
</dbReference>
<dbReference type="InterPro" id="IPR000192">
    <property type="entry name" value="Aminotrans_V_dom"/>
</dbReference>
<dbReference type="Gene3D" id="3.90.1150.10">
    <property type="entry name" value="Aspartate Aminotransferase, domain 1"/>
    <property type="match status" value="1"/>
</dbReference>
<evidence type="ECO:0000256" key="3">
    <source>
        <dbReference type="ARBA" id="ARBA00006904"/>
    </source>
</evidence>
<keyword evidence="6" id="KW-0028">Amino-acid biosynthesis</keyword>
<gene>
    <name evidence="13" type="ORF">MNEG_13846</name>
</gene>
<dbReference type="EC" id="2.6.1.52" evidence="4"/>
<dbReference type="InterPro" id="IPR015422">
    <property type="entry name" value="PyrdxlP-dep_Trfase_small"/>
</dbReference>
<keyword evidence="14" id="KW-1185">Reference proteome</keyword>
<evidence type="ECO:0000256" key="10">
    <source>
        <dbReference type="ARBA" id="ARBA00047630"/>
    </source>
</evidence>
<comment type="pathway">
    <text evidence="2">Amino-acid biosynthesis; L-serine biosynthesis; L-serine from 3-phospho-D-glycerate: step 2/3.</text>
</comment>
<dbReference type="SUPFAM" id="SSF53383">
    <property type="entry name" value="PLP-dependent transferases"/>
    <property type="match status" value="1"/>
</dbReference>
<protein>
    <recommendedName>
        <fullName evidence="4">phosphoserine transaminase</fullName>
        <ecNumber evidence="4">2.6.1.52</ecNumber>
    </recommendedName>
</protein>
<dbReference type="EMBL" id="KK104305">
    <property type="protein sequence ID" value="KIY94117.1"/>
    <property type="molecule type" value="Genomic_DNA"/>
</dbReference>
<comment type="cofactor">
    <cofactor evidence="1">
        <name>pyridoxal 5'-phosphate</name>
        <dbReference type="ChEBI" id="CHEBI:597326"/>
    </cofactor>
</comment>
<dbReference type="GeneID" id="25731349"/>
<dbReference type="AlphaFoldDB" id="A0A0D2J2B3"/>
<comment type="catalytic activity">
    <reaction evidence="11">
        <text>O-phospho-L-serine + 2-oxoglutarate = 3-phosphooxypyruvate + L-glutamate</text>
        <dbReference type="Rhea" id="RHEA:14329"/>
        <dbReference type="ChEBI" id="CHEBI:16810"/>
        <dbReference type="ChEBI" id="CHEBI:18110"/>
        <dbReference type="ChEBI" id="CHEBI:29985"/>
        <dbReference type="ChEBI" id="CHEBI:57524"/>
        <dbReference type="EC" id="2.6.1.52"/>
    </reaction>
</comment>
<evidence type="ECO:0000256" key="1">
    <source>
        <dbReference type="ARBA" id="ARBA00001933"/>
    </source>
</evidence>
<evidence type="ECO:0000313" key="13">
    <source>
        <dbReference type="EMBL" id="KIY94117.1"/>
    </source>
</evidence>
<evidence type="ECO:0000256" key="11">
    <source>
        <dbReference type="ARBA" id="ARBA00049007"/>
    </source>
</evidence>
<dbReference type="OrthoDB" id="1703350at2759"/>
<dbReference type="GO" id="GO:0004648">
    <property type="term" value="F:O-phospho-L-serine:2-oxoglutarate aminotransferase activity"/>
    <property type="evidence" value="ECO:0007669"/>
    <property type="project" value="UniProtKB-EC"/>
</dbReference>
<dbReference type="FunFam" id="3.90.1150.10:FF:000006">
    <property type="entry name" value="Phosphoserine aminotransferase"/>
    <property type="match status" value="1"/>
</dbReference>
<dbReference type="STRING" id="145388.A0A0D2J2B3"/>
<dbReference type="InterPro" id="IPR015424">
    <property type="entry name" value="PyrdxlP-dep_Trfase"/>
</dbReference>
<dbReference type="Pfam" id="PF00266">
    <property type="entry name" value="Aminotran_5"/>
    <property type="match status" value="1"/>
</dbReference>
<dbReference type="Gene3D" id="3.40.640.10">
    <property type="entry name" value="Type I PLP-dependent aspartate aminotransferase-like (Major domain)"/>
    <property type="match status" value="1"/>
</dbReference>
<dbReference type="Proteomes" id="UP000054498">
    <property type="component" value="Unassembled WGS sequence"/>
</dbReference>
<evidence type="ECO:0000256" key="6">
    <source>
        <dbReference type="ARBA" id="ARBA00022605"/>
    </source>
</evidence>
<dbReference type="PANTHER" id="PTHR43247:SF1">
    <property type="entry name" value="PHOSPHOSERINE AMINOTRANSFERASE"/>
    <property type="match status" value="1"/>
</dbReference>
<dbReference type="UniPathway" id="UPA00135">
    <property type="reaction ID" value="UER00197"/>
</dbReference>